<keyword evidence="2" id="KW-1185">Reference proteome</keyword>
<dbReference type="AlphaFoldDB" id="A0A9D4N5H3"/>
<accession>A0A9D4N5H3</accession>
<evidence type="ECO:0000313" key="2">
    <source>
        <dbReference type="Proteomes" id="UP000828390"/>
    </source>
</evidence>
<sequence>MQVHRRSGRLSGSVADCLWISCRCQDELGIAADCLGVSCRCLAGLGDCFGTVTDCLGVSCRCPACLRDCLAPSQTVRKCSAGTQTVLAPSQTVWVSSAGAPPILETVLNRRRLSWSLLQVSRRSWYRLILSGSLLLVP</sequence>
<gene>
    <name evidence="1" type="ORF">DPMN_011637</name>
</gene>
<protein>
    <submittedName>
        <fullName evidence="1">Uncharacterized protein</fullName>
    </submittedName>
</protein>
<comment type="caution">
    <text evidence="1">The sequence shown here is derived from an EMBL/GenBank/DDBJ whole genome shotgun (WGS) entry which is preliminary data.</text>
</comment>
<organism evidence="1 2">
    <name type="scientific">Dreissena polymorpha</name>
    <name type="common">Zebra mussel</name>
    <name type="synonym">Mytilus polymorpha</name>
    <dbReference type="NCBI Taxonomy" id="45954"/>
    <lineage>
        <taxon>Eukaryota</taxon>
        <taxon>Metazoa</taxon>
        <taxon>Spiralia</taxon>
        <taxon>Lophotrochozoa</taxon>
        <taxon>Mollusca</taxon>
        <taxon>Bivalvia</taxon>
        <taxon>Autobranchia</taxon>
        <taxon>Heteroconchia</taxon>
        <taxon>Euheterodonta</taxon>
        <taxon>Imparidentia</taxon>
        <taxon>Neoheterodontei</taxon>
        <taxon>Myida</taxon>
        <taxon>Dreissenoidea</taxon>
        <taxon>Dreissenidae</taxon>
        <taxon>Dreissena</taxon>
    </lineage>
</organism>
<dbReference type="Proteomes" id="UP000828390">
    <property type="component" value="Unassembled WGS sequence"/>
</dbReference>
<evidence type="ECO:0000313" key="1">
    <source>
        <dbReference type="EMBL" id="KAH3887619.1"/>
    </source>
</evidence>
<name>A0A9D4N5H3_DREPO</name>
<reference evidence="1" key="1">
    <citation type="journal article" date="2019" name="bioRxiv">
        <title>The Genome of the Zebra Mussel, Dreissena polymorpha: A Resource for Invasive Species Research.</title>
        <authorList>
            <person name="McCartney M.A."/>
            <person name="Auch B."/>
            <person name="Kono T."/>
            <person name="Mallez S."/>
            <person name="Zhang Y."/>
            <person name="Obille A."/>
            <person name="Becker A."/>
            <person name="Abrahante J.E."/>
            <person name="Garbe J."/>
            <person name="Badalamenti J.P."/>
            <person name="Herman A."/>
            <person name="Mangelson H."/>
            <person name="Liachko I."/>
            <person name="Sullivan S."/>
            <person name="Sone E.D."/>
            <person name="Koren S."/>
            <person name="Silverstein K.A.T."/>
            <person name="Beckman K.B."/>
            <person name="Gohl D.M."/>
        </authorList>
    </citation>
    <scope>NUCLEOTIDE SEQUENCE</scope>
    <source>
        <strain evidence="1">Duluth1</strain>
        <tissue evidence="1">Whole animal</tissue>
    </source>
</reference>
<proteinExistence type="predicted"/>
<dbReference type="EMBL" id="JAIWYP010000001">
    <property type="protein sequence ID" value="KAH3887619.1"/>
    <property type="molecule type" value="Genomic_DNA"/>
</dbReference>
<reference evidence="1" key="2">
    <citation type="submission" date="2020-11" db="EMBL/GenBank/DDBJ databases">
        <authorList>
            <person name="McCartney M.A."/>
            <person name="Auch B."/>
            <person name="Kono T."/>
            <person name="Mallez S."/>
            <person name="Becker A."/>
            <person name="Gohl D.M."/>
            <person name="Silverstein K.A.T."/>
            <person name="Koren S."/>
            <person name="Bechman K.B."/>
            <person name="Herman A."/>
            <person name="Abrahante J.E."/>
            <person name="Garbe J."/>
        </authorList>
    </citation>
    <scope>NUCLEOTIDE SEQUENCE</scope>
    <source>
        <strain evidence="1">Duluth1</strain>
        <tissue evidence="1">Whole animal</tissue>
    </source>
</reference>